<dbReference type="EMBL" id="CAADRP010001112">
    <property type="protein sequence ID" value="VFU35427.1"/>
    <property type="molecule type" value="Genomic_DNA"/>
</dbReference>
<organism evidence="3">
    <name type="scientific">Salix viminalis</name>
    <name type="common">Common osier</name>
    <name type="synonym">Basket willow</name>
    <dbReference type="NCBI Taxonomy" id="40686"/>
    <lineage>
        <taxon>Eukaryota</taxon>
        <taxon>Viridiplantae</taxon>
        <taxon>Streptophyta</taxon>
        <taxon>Embryophyta</taxon>
        <taxon>Tracheophyta</taxon>
        <taxon>Spermatophyta</taxon>
        <taxon>Magnoliopsida</taxon>
        <taxon>eudicotyledons</taxon>
        <taxon>Gunneridae</taxon>
        <taxon>Pentapetalae</taxon>
        <taxon>rosids</taxon>
        <taxon>fabids</taxon>
        <taxon>Malpighiales</taxon>
        <taxon>Salicaceae</taxon>
        <taxon>Saliceae</taxon>
        <taxon>Salix</taxon>
    </lineage>
</organism>
<dbReference type="CDD" id="cd03784">
    <property type="entry name" value="GT1_Gtf-like"/>
    <property type="match status" value="1"/>
</dbReference>
<gene>
    <name evidence="3" type="ORF">SVIM_LOCUS175905</name>
</gene>
<reference evidence="3" key="1">
    <citation type="submission" date="2019-03" db="EMBL/GenBank/DDBJ databases">
        <authorList>
            <person name="Mank J."/>
            <person name="Almeida P."/>
        </authorList>
    </citation>
    <scope>NUCLEOTIDE SEQUENCE</scope>
    <source>
        <strain evidence="3">78183</strain>
    </source>
</reference>
<dbReference type="GO" id="GO:0080044">
    <property type="term" value="F:quercetin 7-O-glucosyltransferase activity"/>
    <property type="evidence" value="ECO:0007669"/>
    <property type="project" value="TreeGrafter"/>
</dbReference>
<protein>
    <recommendedName>
        <fullName evidence="4">Anthocyanidin 3-O-glucosyltransferase</fullName>
    </recommendedName>
</protein>
<dbReference type="PANTHER" id="PTHR11926">
    <property type="entry name" value="GLUCOSYL/GLUCURONOSYL TRANSFERASES"/>
    <property type="match status" value="1"/>
</dbReference>
<accession>A0A6N2L3B2</accession>
<dbReference type="PANTHER" id="PTHR11926:SF1395">
    <property type="entry name" value="GLYCOSYLTRANSFERASE"/>
    <property type="match status" value="1"/>
</dbReference>
<evidence type="ECO:0000256" key="2">
    <source>
        <dbReference type="ARBA" id="ARBA00022679"/>
    </source>
</evidence>
<keyword evidence="2" id="KW-0808">Transferase</keyword>
<dbReference type="FunFam" id="3.40.50.2000:FF:000138">
    <property type="entry name" value="Glycosyltransferase"/>
    <property type="match status" value="1"/>
</dbReference>
<proteinExistence type="inferred from homology"/>
<name>A0A6N2L3B2_SALVM</name>
<comment type="similarity">
    <text evidence="1">Belongs to the UDP-glycosyltransferase family.</text>
</comment>
<dbReference type="AlphaFoldDB" id="A0A6N2L3B2"/>
<dbReference type="Gene3D" id="3.40.50.2000">
    <property type="entry name" value="Glycogen Phosphorylase B"/>
    <property type="match status" value="2"/>
</dbReference>
<dbReference type="GO" id="GO:0080043">
    <property type="term" value="F:quercetin 3-O-glucosyltransferase activity"/>
    <property type="evidence" value="ECO:0007669"/>
    <property type="project" value="TreeGrafter"/>
</dbReference>
<evidence type="ECO:0000313" key="3">
    <source>
        <dbReference type="EMBL" id="VFU35427.1"/>
    </source>
</evidence>
<evidence type="ECO:0000256" key="1">
    <source>
        <dbReference type="ARBA" id="ARBA00009995"/>
    </source>
</evidence>
<dbReference type="SUPFAM" id="SSF53756">
    <property type="entry name" value="UDP-Glycosyltransferase/glycogen phosphorylase"/>
    <property type="match status" value="1"/>
</dbReference>
<sequence length="609" mass="67754">MVQREATGIFLRFPTRTTQSRYVSAIITSTGSSSRSRSCSKGASIFVATASKNPGKSFARPSSEGMQLGIVAKQMLAGFVVSEPMKPSHSSVTTKRFIMGFTCPLPGYGIATTGGIVVIYASQITFPFLLQAQNFTAKEDPRLVSDMDAVTVKPTYSSHVVAIPYPGRGHVNPLMNFCNILASKQPDTLVTFVVTEEWLGLISSSSNNSPSNLQFGSIPNVIPSELVRNADPIGFVGAALTKMEVPFEELLDRFRQPLRPTLIVTDAFLFWAIGVGNRRNIPVASFFPMSSTVFSVFYHFDLLAQHGHFPVDLLGKKRVMRWWITSPEFLHYVYWISRPLIFASNQYMLHRFLDLISWIPKAQYLILPSIYELESQVIKALKEKISIPVYAIGPAIPDFKLRDNSSTSSDNNELSYLQWLDRQPESSVLYVSLGSHVAVSSAQMDEIAAGLFNSGARFLWVARDKTSTLRQACGDKGLVEPWCDQLKVLCHSSVGGFWTHCGWNSVKEGILAGVPFLTFPIVADQLTHSKIIVEDWKIGWRMKKEVVATTLVAREEIAGLVQKFMDSERAVVQEMRRRSRELQQVCEHAIAEGGTSDIDLNAFIRNTSK</sequence>
<dbReference type="Pfam" id="PF00201">
    <property type="entry name" value="UDPGT"/>
    <property type="match status" value="1"/>
</dbReference>
<dbReference type="InterPro" id="IPR002213">
    <property type="entry name" value="UDP_glucos_trans"/>
</dbReference>
<evidence type="ECO:0008006" key="4">
    <source>
        <dbReference type="Google" id="ProtNLM"/>
    </source>
</evidence>